<keyword evidence="4 6" id="KW-1133">Transmembrane helix</keyword>
<evidence type="ECO:0000256" key="5">
    <source>
        <dbReference type="ARBA" id="ARBA00023136"/>
    </source>
</evidence>
<keyword evidence="3 6" id="KW-0812">Transmembrane</keyword>
<dbReference type="PANTHER" id="PTHR37937:SF1">
    <property type="entry name" value="CONJUGATIVE TRANSFER: DNA TRANSPORT"/>
    <property type="match status" value="1"/>
</dbReference>
<name>A0A1J5QJE1_9ZZZZ</name>
<dbReference type="CDD" id="cd01127">
    <property type="entry name" value="TrwB_TraG_TraD_VirD4"/>
    <property type="match status" value="1"/>
</dbReference>
<proteinExistence type="predicted"/>
<reference evidence="8" key="1">
    <citation type="submission" date="2016-10" db="EMBL/GenBank/DDBJ databases">
        <title>Sequence of Gallionella enrichment culture.</title>
        <authorList>
            <person name="Poehlein A."/>
            <person name="Muehling M."/>
            <person name="Daniel R."/>
        </authorList>
    </citation>
    <scope>NUCLEOTIDE SEQUENCE</scope>
</reference>
<evidence type="ECO:0000256" key="4">
    <source>
        <dbReference type="ARBA" id="ARBA00022989"/>
    </source>
</evidence>
<sequence length="616" mass="63578">MNPPTHRPTRNGTGPGSSSPQLTDWALIAGGAVIGFGVVLWCGAALACLVTGRGVPDGGPLAALRALGAVSDPAAAWTVPSQIPGLGVYWTATGVVIAAVVGLVVLALHLRSTLTGDGKTTTSRLRSLPGLATPAEAQKAAGRKALLHRADVVRPSARGGATAGDVGFLLGRAGGRELWCSVEDSALLVGPPRMGKGLHVVIPWVLDAPGPVVATSTRPDTLAVTMAAREVHGPVAIFDPQRLAGLPGGLRWSPVRGCETPRTALVRARGLAAGVGFGRTVSDSDFWAGQTETALRCLLHAAALDGRGAVDLYRWSLNPVLAEDAVSILNRDSRAASGWADALEAAVHADPRTRDSVWLGVRQSLAALADPDVLDSVDPGPRDTFDPARFLRESGTLYLLAAAATSGSCAPLVAAFVEDITETARALAARSPGARLDPPLLLALDEIANLTPLPSLPQLMAEGGGTGITTLAVLQSLAQARNRWGEHAADAIWDAATVKIILGGLAKYRDLDDVARLLGEIDELTETRNRGRGGEKSTSTSTRMVPVMPPSVLRTLPFGTAVLLLRQTRPVVIDLRPWPDRPDAQALVTGRSAVEAATAAAALGATTGGAVGGGLR</sequence>
<dbReference type="GO" id="GO:0005886">
    <property type="term" value="C:plasma membrane"/>
    <property type="evidence" value="ECO:0007669"/>
    <property type="project" value="UniProtKB-SubCell"/>
</dbReference>
<dbReference type="InterPro" id="IPR032689">
    <property type="entry name" value="TraG-D_C"/>
</dbReference>
<feature type="domain" description="TraD/TraG TraM recognition site" evidence="7">
    <location>
        <begin position="439"/>
        <end position="557"/>
    </location>
</feature>
<dbReference type="PANTHER" id="PTHR37937">
    <property type="entry name" value="CONJUGATIVE TRANSFER: DNA TRANSPORT"/>
    <property type="match status" value="1"/>
</dbReference>
<organism evidence="8">
    <name type="scientific">mine drainage metagenome</name>
    <dbReference type="NCBI Taxonomy" id="410659"/>
    <lineage>
        <taxon>unclassified sequences</taxon>
        <taxon>metagenomes</taxon>
        <taxon>ecological metagenomes</taxon>
    </lineage>
</organism>
<dbReference type="EMBL" id="MLJW01000688">
    <property type="protein sequence ID" value="OIQ83600.1"/>
    <property type="molecule type" value="Genomic_DNA"/>
</dbReference>
<keyword evidence="5 6" id="KW-0472">Membrane</keyword>
<dbReference type="InterPro" id="IPR051539">
    <property type="entry name" value="T4SS-coupling_protein"/>
</dbReference>
<feature type="transmembrane region" description="Helical" evidence="6">
    <location>
        <begin position="25"/>
        <end position="50"/>
    </location>
</feature>
<evidence type="ECO:0000313" key="8">
    <source>
        <dbReference type="EMBL" id="OIQ83600.1"/>
    </source>
</evidence>
<accession>A0A1J5QJE1</accession>
<evidence type="ECO:0000256" key="3">
    <source>
        <dbReference type="ARBA" id="ARBA00022692"/>
    </source>
</evidence>
<dbReference type="AlphaFoldDB" id="A0A1J5QJE1"/>
<protein>
    <submittedName>
        <fullName evidence="8">Type IV secretory system conjugative DNA transfer</fullName>
    </submittedName>
</protein>
<dbReference type="Gene3D" id="3.40.50.300">
    <property type="entry name" value="P-loop containing nucleotide triphosphate hydrolases"/>
    <property type="match status" value="1"/>
</dbReference>
<dbReference type="InterPro" id="IPR027417">
    <property type="entry name" value="P-loop_NTPase"/>
</dbReference>
<keyword evidence="2" id="KW-1003">Cell membrane</keyword>
<comment type="caution">
    <text evidence="8">The sequence shown here is derived from an EMBL/GenBank/DDBJ whole genome shotgun (WGS) entry which is preliminary data.</text>
</comment>
<dbReference type="SUPFAM" id="SSF52540">
    <property type="entry name" value="P-loop containing nucleoside triphosphate hydrolases"/>
    <property type="match status" value="1"/>
</dbReference>
<comment type="subcellular location">
    <subcellularLocation>
        <location evidence="1">Cell membrane</location>
        <topology evidence="1">Multi-pass membrane protein</topology>
    </subcellularLocation>
</comment>
<evidence type="ECO:0000259" key="7">
    <source>
        <dbReference type="Pfam" id="PF12696"/>
    </source>
</evidence>
<evidence type="ECO:0000256" key="6">
    <source>
        <dbReference type="SAM" id="Phobius"/>
    </source>
</evidence>
<dbReference type="Pfam" id="PF12696">
    <property type="entry name" value="TraG-D_C"/>
    <property type="match status" value="1"/>
</dbReference>
<evidence type="ECO:0000256" key="1">
    <source>
        <dbReference type="ARBA" id="ARBA00004651"/>
    </source>
</evidence>
<feature type="transmembrane region" description="Helical" evidence="6">
    <location>
        <begin position="86"/>
        <end position="110"/>
    </location>
</feature>
<gene>
    <name evidence="8" type="ORF">GALL_345880</name>
</gene>
<evidence type="ECO:0000256" key="2">
    <source>
        <dbReference type="ARBA" id="ARBA00022475"/>
    </source>
</evidence>